<dbReference type="PANTHER" id="PTHR46577:SF1">
    <property type="entry name" value="HTH-TYPE TRANSCRIPTIONAL REGULATORY PROTEIN GABR"/>
    <property type="match status" value="1"/>
</dbReference>
<dbReference type="Pfam" id="PF00392">
    <property type="entry name" value="GntR"/>
    <property type="match status" value="1"/>
</dbReference>
<evidence type="ECO:0000256" key="2">
    <source>
        <dbReference type="ARBA" id="ARBA00022898"/>
    </source>
</evidence>
<dbReference type="CDD" id="cd00609">
    <property type="entry name" value="AAT_like"/>
    <property type="match status" value="1"/>
</dbReference>
<keyword evidence="2" id="KW-0663">Pyridoxal phosphate</keyword>
<sequence>MARGKQAIALDLALPFELSAGSATGKHRLLHGFLQELVVSGHLPPGTLLPSTRTLAQRWGVARGTLEAVFEQLKLEGFIERRQGAGSQVTLQLPDTLIASGNPAGQASLSLPMPDPQSVQAQVQARVPFVARLPDPNLLEQPLFPARLDGAGLLESLPAQGDPRLRQAIAAHLKLYRGIDCEADDILVTHGIRHTLDLFSRVLPKHRALAVEDPGYAWARRIFERSGHRLFSTPLDEQGLRVDALADHETLGAVQVTPAHQAPLGICMSVERRQALLDWAQARDAIIIEDDYDSEYNYASAPLPAIKAIDHHDRVLFCGSFNKTLFSNLRLGFAVVPRRLHAEMLDTLTISGQAPGALGQRALEQMLGNGQYARHLRIARQTYQQRRDLLIDRLRRHADVQIAGEQSGLHFILWLPEGCNEQQFCQQAHEQGLMLQPLGLFTREHAWPAGVLVGYASLSEAQIAVAGDTLGRLYLNALTGRRSGCD</sequence>
<keyword evidence="4" id="KW-0238">DNA-binding</keyword>
<gene>
    <name evidence="7" type="ORF">C1S65_09715</name>
</gene>
<keyword evidence="7" id="KW-0808">Transferase</keyword>
<reference evidence="7 8" key="1">
    <citation type="submission" date="2018-06" db="EMBL/GenBank/DDBJ databases">
        <title>The genome of Pseudomonas putida NX-1, a lignin degrader.</title>
        <authorList>
            <person name="Xu Z."/>
        </authorList>
    </citation>
    <scope>NUCLEOTIDE SEQUENCE [LARGE SCALE GENOMIC DNA]</scope>
    <source>
        <strain evidence="7 8">NX-1</strain>
    </source>
</reference>
<evidence type="ECO:0000313" key="8">
    <source>
        <dbReference type="Proteomes" id="UP000251617"/>
    </source>
</evidence>
<dbReference type="InterPro" id="IPR015424">
    <property type="entry name" value="PyrdxlP-dep_Trfase"/>
</dbReference>
<dbReference type="Proteomes" id="UP000251617">
    <property type="component" value="Chromosome"/>
</dbReference>
<feature type="domain" description="HTH gntR-type" evidence="6">
    <location>
        <begin position="24"/>
        <end position="92"/>
    </location>
</feature>
<dbReference type="GO" id="GO:0003677">
    <property type="term" value="F:DNA binding"/>
    <property type="evidence" value="ECO:0007669"/>
    <property type="project" value="UniProtKB-KW"/>
</dbReference>
<dbReference type="InterPro" id="IPR036388">
    <property type="entry name" value="WH-like_DNA-bd_sf"/>
</dbReference>
<dbReference type="AlphaFoldDB" id="A0AAD0L6A2"/>
<dbReference type="Pfam" id="PF00155">
    <property type="entry name" value="Aminotran_1_2"/>
    <property type="match status" value="1"/>
</dbReference>
<comment type="similarity">
    <text evidence="1">In the C-terminal section; belongs to the class-I pyridoxal-phosphate-dependent aminotransferase family.</text>
</comment>
<dbReference type="PRINTS" id="PR00035">
    <property type="entry name" value="HTHGNTR"/>
</dbReference>
<dbReference type="SUPFAM" id="SSF46785">
    <property type="entry name" value="Winged helix' DNA-binding domain"/>
    <property type="match status" value="1"/>
</dbReference>
<dbReference type="InterPro" id="IPR004839">
    <property type="entry name" value="Aminotransferase_I/II_large"/>
</dbReference>
<evidence type="ECO:0000256" key="5">
    <source>
        <dbReference type="ARBA" id="ARBA00023163"/>
    </source>
</evidence>
<evidence type="ECO:0000256" key="3">
    <source>
        <dbReference type="ARBA" id="ARBA00023015"/>
    </source>
</evidence>
<evidence type="ECO:0000256" key="4">
    <source>
        <dbReference type="ARBA" id="ARBA00023125"/>
    </source>
</evidence>
<evidence type="ECO:0000256" key="1">
    <source>
        <dbReference type="ARBA" id="ARBA00005384"/>
    </source>
</evidence>
<dbReference type="GO" id="GO:0008483">
    <property type="term" value="F:transaminase activity"/>
    <property type="evidence" value="ECO:0007669"/>
    <property type="project" value="UniProtKB-KW"/>
</dbReference>
<dbReference type="GO" id="GO:0030170">
    <property type="term" value="F:pyridoxal phosphate binding"/>
    <property type="evidence" value="ECO:0007669"/>
    <property type="project" value="InterPro"/>
</dbReference>
<dbReference type="GO" id="GO:0003700">
    <property type="term" value="F:DNA-binding transcription factor activity"/>
    <property type="evidence" value="ECO:0007669"/>
    <property type="project" value="InterPro"/>
</dbReference>
<organism evidence="7 8">
    <name type="scientific">Pseudomonas putida</name>
    <name type="common">Arthrobacter siderocapsulatus</name>
    <dbReference type="NCBI Taxonomy" id="303"/>
    <lineage>
        <taxon>Bacteria</taxon>
        <taxon>Pseudomonadati</taxon>
        <taxon>Pseudomonadota</taxon>
        <taxon>Gammaproteobacteria</taxon>
        <taxon>Pseudomonadales</taxon>
        <taxon>Pseudomonadaceae</taxon>
        <taxon>Pseudomonas</taxon>
    </lineage>
</organism>
<dbReference type="PROSITE" id="PS50949">
    <property type="entry name" value="HTH_GNTR"/>
    <property type="match status" value="1"/>
</dbReference>
<name>A0AAD0L6A2_PSEPU</name>
<dbReference type="Gene3D" id="3.40.640.10">
    <property type="entry name" value="Type I PLP-dependent aspartate aminotransferase-like (Major domain)"/>
    <property type="match status" value="1"/>
</dbReference>
<dbReference type="RefSeq" id="WP_112897891.1">
    <property type="nucleotide sequence ID" value="NZ_CP030750.1"/>
</dbReference>
<dbReference type="CDD" id="cd07377">
    <property type="entry name" value="WHTH_GntR"/>
    <property type="match status" value="1"/>
</dbReference>
<accession>A0AAD0L6A2</accession>
<dbReference type="EMBL" id="CP030750">
    <property type="protein sequence ID" value="AXA24374.1"/>
    <property type="molecule type" value="Genomic_DNA"/>
</dbReference>
<evidence type="ECO:0000313" key="7">
    <source>
        <dbReference type="EMBL" id="AXA24374.1"/>
    </source>
</evidence>
<keyword evidence="3" id="KW-0805">Transcription regulation</keyword>
<protein>
    <submittedName>
        <fullName evidence="7">PLP-dependent aminotransferase family protein</fullName>
    </submittedName>
</protein>
<dbReference type="SUPFAM" id="SSF53383">
    <property type="entry name" value="PLP-dependent transferases"/>
    <property type="match status" value="1"/>
</dbReference>
<dbReference type="InterPro" id="IPR051446">
    <property type="entry name" value="HTH_trans_reg/aminotransferase"/>
</dbReference>
<dbReference type="Gene3D" id="1.10.10.10">
    <property type="entry name" value="Winged helix-like DNA-binding domain superfamily/Winged helix DNA-binding domain"/>
    <property type="match status" value="1"/>
</dbReference>
<dbReference type="PANTHER" id="PTHR46577">
    <property type="entry name" value="HTH-TYPE TRANSCRIPTIONAL REGULATORY PROTEIN GABR"/>
    <property type="match status" value="1"/>
</dbReference>
<dbReference type="SMART" id="SM00345">
    <property type="entry name" value="HTH_GNTR"/>
    <property type="match status" value="1"/>
</dbReference>
<evidence type="ECO:0000259" key="6">
    <source>
        <dbReference type="PROSITE" id="PS50949"/>
    </source>
</evidence>
<dbReference type="InterPro" id="IPR000524">
    <property type="entry name" value="Tscrpt_reg_HTH_GntR"/>
</dbReference>
<keyword evidence="7" id="KW-0032">Aminotransferase</keyword>
<dbReference type="InterPro" id="IPR015421">
    <property type="entry name" value="PyrdxlP-dep_Trfase_major"/>
</dbReference>
<dbReference type="InterPro" id="IPR036390">
    <property type="entry name" value="WH_DNA-bd_sf"/>
</dbReference>
<keyword evidence="5" id="KW-0804">Transcription</keyword>
<proteinExistence type="inferred from homology"/>